<sequence>MMDAFLKRANPKSLSAPQKTKETSAQVAEEPPNKKVKREVTQRNDLDSDEYQIDNLPLKLRPHSRRDSIANNPADDDVAEGSEIEDAYVSGPTAIESSLPEIKPDKEAIEEYYNFKASQGNDSGSPSSRLDSRAWVRGKSSLYVDAFNLALDTVLDEEAHLFDDKERRVFEEWRYLGYEAQFLYVRLFLRKTSSWHRISRLSYYNDITDTDGAVKTLQKHRDLPRETSNPPQSELNAFIQELCIFKDSFTFADASEDFIDSVEEAVSLLGLDELKTLAKEAKVQGKNKADLAKAICKMSSQQAVHPDKIRLMLNRLIPTLEMMGIGGSIFLTKF</sequence>
<gene>
    <name evidence="1" type="ORF">ONZ43_g921</name>
</gene>
<proteinExistence type="predicted"/>
<protein>
    <submittedName>
        <fullName evidence="1">Uncharacterized protein</fullName>
    </submittedName>
</protein>
<comment type="caution">
    <text evidence="1">The sequence shown here is derived from an EMBL/GenBank/DDBJ whole genome shotgun (WGS) entry which is preliminary data.</text>
</comment>
<name>A0ACC2J6J3_9PEZI</name>
<evidence type="ECO:0000313" key="1">
    <source>
        <dbReference type="EMBL" id="KAJ8123032.1"/>
    </source>
</evidence>
<dbReference type="Proteomes" id="UP001153334">
    <property type="component" value="Unassembled WGS sequence"/>
</dbReference>
<organism evidence="1 2">
    <name type="scientific">Nemania bipapillata</name>
    <dbReference type="NCBI Taxonomy" id="110536"/>
    <lineage>
        <taxon>Eukaryota</taxon>
        <taxon>Fungi</taxon>
        <taxon>Dikarya</taxon>
        <taxon>Ascomycota</taxon>
        <taxon>Pezizomycotina</taxon>
        <taxon>Sordariomycetes</taxon>
        <taxon>Xylariomycetidae</taxon>
        <taxon>Xylariales</taxon>
        <taxon>Xylariaceae</taxon>
        <taxon>Nemania</taxon>
    </lineage>
</organism>
<dbReference type="EMBL" id="JAPESX010000135">
    <property type="protein sequence ID" value="KAJ8123032.1"/>
    <property type="molecule type" value="Genomic_DNA"/>
</dbReference>
<accession>A0ACC2J6J3</accession>
<keyword evidence="2" id="KW-1185">Reference proteome</keyword>
<evidence type="ECO:0000313" key="2">
    <source>
        <dbReference type="Proteomes" id="UP001153334"/>
    </source>
</evidence>
<reference evidence="1" key="1">
    <citation type="submission" date="2022-11" db="EMBL/GenBank/DDBJ databases">
        <title>Genome Sequence of Nemania bipapillata.</title>
        <authorList>
            <person name="Buettner E."/>
        </authorList>
    </citation>
    <scope>NUCLEOTIDE SEQUENCE</scope>
    <source>
        <strain evidence="1">CP14</strain>
    </source>
</reference>